<feature type="transmembrane region" description="Helical" evidence="7">
    <location>
        <begin position="174"/>
        <end position="196"/>
    </location>
</feature>
<dbReference type="PANTHER" id="PTHR31272:SF4">
    <property type="entry name" value="CYTOCHROME C-TYPE BIOGENESIS PROTEIN HI_1454-RELATED"/>
    <property type="match status" value="1"/>
</dbReference>
<dbReference type="GO" id="GO:0016020">
    <property type="term" value="C:membrane"/>
    <property type="evidence" value="ECO:0007669"/>
    <property type="project" value="UniProtKB-SubCell"/>
</dbReference>
<evidence type="ECO:0000256" key="2">
    <source>
        <dbReference type="ARBA" id="ARBA00006143"/>
    </source>
</evidence>
<dbReference type="AlphaFoldDB" id="A0A5M6IEG6"/>
<feature type="transmembrane region" description="Helical" evidence="7">
    <location>
        <begin position="61"/>
        <end position="86"/>
    </location>
</feature>
<evidence type="ECO:0000259" key="8">
    <source>
        <dbReference type="Pfam" id="PF02683"/>
    </source>
</evidence>
<evidence type="ECO:0000256" key="5">
    <source>
        <dbReference type="ARBA" id="ARBA00022989"/>
    </source>
</evidence>
<evidence type="ECO:0000256" key="7">
    <source>
        <dbReference type="SAM" id="Phobius"/>
    </source>
</evidence>
<feature type="transmembrane region" description="Helical" evidence="7">
    <location>
        <begin position="216"/>
        <end position="237"/>
    </location>
</feature>
<proteinExistence type="inferred from homology"/>
<keyword evidence="3 7" id="KW-0812">Transmembrane</keyword>
<keyword evidence="10" id="KW-1185">Reference proteome</keyword>
<feature type="transmembrane region" description="Helical" evidence="7">
    <location>
        <begin position="6"/>
        <end position="28"/>
    </location>
</feature>
<dbReference type="GO" id="GO:0017004">
    <property type="term" value="P:cytochrome complex assembly"/>
    <property type="evidence" value="ECO:0007669"/>
    <property type="project" value="UniProtKB-KW"/>
</dbReference>
<organism evidence="9 10">
    <name type="scientific">Roseospira marina</name>
    <dbReference type="NCBI Taxonomy" id="140057"/>
    <lineage>
        <taxon>Bacteria</taxon>
        <taxon>Pseudomonadati</taxon>
        <taxon>Pseudomonadota</taxon>
        <taxon>Alphaproteobacteria</taxon>
        <taxon>Rhodospirillales</taxon>
        <taxon>Rhodospirillaceae</taxon>
        <taxon>Roseospira</taxon>
    </lineage>
</organism>
<evidence type="ECO:0000313" key="10">
    <source>
        <dbReference type="Proteomes" id="UP000324065"/>
    </source>
</evidence>
<sequence length="247" mass="25812">MDGLNVTYIGALTAGVLSFLSPCILPIVPPYLCFIGGVSLDDLEGEADEVRAARLRVISAAIAFVLGFGTVFVLLGVGAAMAGNFITENAHILGPIAGGIIVILGLHFLGVFRIGLLYREARFHVQTKPVGLLGAYVVGLAFAFGWTPCVGPILAAILFVAGSDPNPWVGASLLGTYAIGIGVPFILAAFALGAFLRFKNRFRRYMGAVEKAIGGLLVLTGILIMTGGMADVAQWMIETFPTLGQIG</sequence>
<gene>
    <name evidence="9" type="ORF">F1188_04775</name>
</gene>
<dbReference type="Pfam" id="PF02683">
    <property type="entry name" value="DsbD_TM"/>
    <property type="match status" value="1"/>
</dbReference>
<keyword evidence="5 7" id="KW-1133">Transmembrane helix</keyword>
<dbReference type="PANTHER" id="PTHR31272">
    <property type="entry name" value="CYTOCHROME C-TYPE BIOGENESIS PROTEIN HI_1454-RELATED"/>
    <property type="match status" value="1"/>
</dbReference>
<evidence type="ECO:0000256" key="1">
    <source>
        <dbReference type="ARBA" id="ARBA00004141"/>
    </source>
</evidence>
<feature type="transmembrane region" description="Helical" evidence="7">
    <location>
        <begin position="92"/>
        <end position="118"/>
    </location>
</feature>
<feature type="domain" description="Cytochrome C biogenesis protein transmembrane" evidence="8">
    <location>
        <begin position="8"/>
        <end position="225"/>
    </location>
</feature>
<protein>
    <submittedName>
        <fullName evidence="9">Cytochrome c biogenesis protein CcdA</fullName>
    </submittedName>
</protein>
<dbReference type="RefSeq" id="WP_150061254.1">
    <property type="nucleotide sequence ID" value="NZ_JACHII010000005.1"/>
</dbReference>
<keyword evidence="4" id="KW-0201">Cytochrome c-type biogenesis</keyword>
<keyword evidence="6 7" id="KW-0472">Membrane</keyword>
<accession>A0A5M6IEG6</accession>
<name>A0A5M6IEG6_9PROT</name>
<comment type="subcellular location">
    <subcellularLocation>
        <location evidence="1">Membrane</location>
        <topology evidence="1">Multi-pass membrane protein</topology>
    </subcellularLocation>
</comment>
<dbReference type="Proteomes" id="UP000324065">
    <property type="component" value="Unassembled WGS sequence"/>
</dbReference>
<dbReference type="InterPro" id="IPR051790">
    <property type="entry name" value="Cytochrome_c-biogenesis_DsbD"/>
</dbReference>
<reference evidence="9 10" key="1">
    <citation type="submission" date="2019-09" db="EMBL/GenBank/DDBJ databases">
        <title>Genome sequence of Roseospira marina, one of the more divergent members of the non-sulfur purple photosynthetic bacterial family, the Rhodospirillaceae.</title>
        <authorList>
            <person name="Meyer T."/>
            <person name="Kyndt J."/>
        </authorList>
    </citation>
    <scope>NUCLEOTIDE SEQUENCE [LARGE SCALE GENOMIC DNA]</scope>
    <source>
        <strain evidence="9 10">DSM 15113</strain>
    </source>
</reference>
<comment type="similarity">
    <text evidence="2">Belongs to the DsbD family.</text>
</comment>
<evidence type="ECO:0000256" key="3">
    <source>
        <dbReference type="ARBA" id="ARBA00022692"/>
    </source>
</evidence>
<evidence type="ECO:0000256" key="4">
    <source>
        <dbReference type="ARBA" id="ARBA00022748"/>
    </source>
</evidence>
<dbReference type="InterPro" id="IPR003834">
    <property type="entry name" value="Cyt_c_assmbl_TM_dom"/>
</dbReference>
<dbReference type="EMBL" id="VWPJ01000003">
    <property type="protein sequence ID" value="KAA5606653.1"/>
    <property type="molecule type" value="Genomic_DNA"/>
</dbReference>
<evidence type="ECO:0000313" key="9">
    <source>
        <dbReference type="EMBL" id="KAA5606653.1"/>
    </source>
</evidence>
<dbReference type="OrthoDB" id="9803065at2"/>
<feature type="transmembrane region" description="Helical" evidence="7">
    <location>
        <begin position="130"/>
        <end position="162"/>
    </location>
</feature>
<comment type="caution">
    <text evidence="9">The sequence shown here is derived from an EMBL/GenBank/DDBJ whole genome shotgun (WGS) entry which is preliminary data.</text>
</comment>
<evidence type="ECO:0000256" key="6">
    <source>
        <dbReference type="ARBA" id="ARBA00023136"/>
    </source>
</evidence>